<gene>
    <name evidence="8" type="primary">cmpD_2</name>
    <name evidence="8" type="ORF">SSPH_00751</name>
</gene>
<evidence type="ECO:0000259" key="7">
    <source>
        <dbReference type="PROSITE" id="PS50893"/>
    </source>
</evidence>
<feature type="domain" description="ABC transporter" evidence="7">
    <location>
        <begin position="32"/>
        <end position="266"/>
    </location>
</feature>
<evidence type="ECO:0000313" key="9">
    <source>
        <dbReference type="Proteomes" id="UP000245702"/>
    </source>
</evidence>
<dbReference type="InterPro" id="IPR003439">
    <property type="entry name" value="ABC_transporter-like_ATP-bd"/>
</dbReference>
<dbReference type="InterPro" id="IPR027417">
    <property type="entry name" value="P-loop_NTPase"/>
</dbReference>
<dbReference type="PANTHER" id="PTHR42788:SF7">
    <property type="entry name" value="NITRATE ABC TRANSPORTER ATP-BINDING PROTEIN"/>
    <property type="match status" value="1"/>
</dbReference>
<sequence length="289" mass="32349">MWCCGGKNFCRVEWSVNFEYTCIREVSAIHDVKIEGLSFAYKNDNRLILKDISIDVQAGTFVALLGQSGCGKSTFLRLLAGLETATAGTILLDDRPVSGASLDKGMVFQDYGLFPWMTAGENIMLALKQRFPQQDRKKLKQLALDTLNAVGLDESVYRKLPKELSGGMKQRCAIAQAFGIDPPILLMDEPFGALDAVTRARLQDLVLKLWSQENPKKTVFFVTHDVDEALLLANRIIVFGQSPSNIIYECSIPADQRPTRENQFDNPELLELRNTLIFQINKDVVSRIS</sequence>
<comment type="subcellular location">
    <subcellularLocation>
        <location evidence="1">Cell membrane</location>
        <topology evidence="1">Peripheral membrane protein</topology>
    </subcellularLocation>
</comment>
<protein>
    <submittedName>
        <fullName evidence="8">Bicarbonate transport ATP-binding protein CmpD</fullName>
        <ecNumber evidence="8">3.6.3.-</ecNumber>
    </submittedName>
</protein>
<dbReference type="InterPro" id="IPR050166">
    <property type="entry name" value="ABC_transporter_ATP-bind"/>
</dbReference>
<dbReference type="Gene3D" id="3.40.50.300">
    <property type="entry name" value="P-loop containing nucleotide triphosphate hydrolases"/>
    <property type="match status" value="1"/>
</dbReference>
<dbReference type="PANTHER" id="PTHR42788">
    <property type="entry name" value="TAURINE IMPORT ATP-BINDING PROTEIN-RELATED"/>
    <property type="match status" value="1"/>
</dbReference>
<keyword evidence="8" id="KW-0378">Hydrolase</keyword>
<evidence type="ECO:0000256" key="5">
    <source>
        <dbReference type="ARBA" id="ARBA00022840"/>
    </source>
</evidence>
<reference evidence="8 9" key="1">
    <citation type="submission" date="2016-01" db="EMBL/GenBank/DDBJ databases">
        <authorList>
            <person name="Brown R."/>
        </authorList>
    </citation>
    <scope>NUCLEOTIDE SEQUENCE [LARGE SCALE GENOMIC DNA]</scope>
    <source>
        <strain evidence="8">Sporomusa sphaeroides DSM 2875</strain>
    </source>
</reference>
<evidence type="ECO:0000256" key="3">
    <source>
        <dbReference type="ARBA" id="ARBA00022475"/>
    </source>
</evidence>
<evidence type="ECO:0000256" key="2">
    <source>
        <dbReference type="ARBA" id="ARBA00022448"/>
    </source>
</evidence>
<evidence type="ECO:0000256" key="1">
    <source>
        <dbReference type="ARBA" id="ARBA00004202"/>
    </source>
</evidence>
<keyword evidence="6" id="KW-0472">Membrane</keyword>
<dbReference type="Pfam" id="PF00005">
    <property type="entry name" value="ABC_tran"/>
    <property type="match status" value="1"/>
</dbReference>
<keyword evidence="5 8" id="KW-0067">ATP-binding</keyword>
<accession>A0ABP2C461</accession>
<name>A0ABP2C461_9FIRM</name>
<evidence type="ECO:0000256" key="6">
    <source>
        <dbReference type="ARBA" id="ARBA00023136"/>
    </source>
</evidence>
<keyword evidence="9" id="KW-1185">Reference proteome</keyword>
<proteinExistence type="predicted"/>
<evidence type="ECO:0000313" key="8">
    <source>
        <dbReference type="EMBL" id="CVK18114.1"/>
    </source>
</evidence>
<dbReference type="GO" id="GO:0005524">
    <property type="term" value="F:ATP binding"/>
    <property type="evidence" value="ECO:0007669"/>
    <property type="project" value="UniProtKB-KW"/>
</dbReference>
<organism evidence="8 9">
    <name type="scientific">Sporomusa sphaeroides DSM 2875</name>
    <dbReference type="NCBI Taxonomy" id="1337886"/>
    <lineage>
        <taxon>Bacteria</taxon>
        <taxon>Bacillati</taxon>
        <taxon>Bacillota</taxon>
        <taxon>Negativicutes</taxon>
        <taxon>Selenomonadales</taxon>
        <taxon>Sporomusaceae</taxon>
        <taxon>Sporomusa</taxon>
    </lineage>
</organism>
<dbReference type="EC" id="3.6.3.-" evidence="8"/>
<dbReference type="EMBL" id="FCOW01000002">
    <property type="protein sequence ID" value="CVK18114.1"/>
    <property type="molecule type" value="Genomic_DNA"/>
</dbReference>
<dbReference type="SUPFAM" id="SSF52540">
    <property type="entry name" value="P-loop containing nucleoside triphosphate hydrolases"/>
    <property type="match status" value="1"/>
</dbReference>
<dbReference type="CDD" id="cd03293">
    <property type="entry name" value="ABC_NrtD_SsuB_transporters"/>
    <property type="match status" value="1"/>
</dbReference>
<evidence type="ECO:0000256" key="4">
    <source>
        <dbReference type="ARBA" id="ARBA00022741"/>
    </source>
</evidence>
<keyword evidence="4" id="KW-0547">Nucleotide-binding</keyword>
<dbReference type="SMART" id="SM00382">
    <property type="entry name" value="AAA"/>
    <property type="match status" value="1"/>
</dbReference>
<dbReference type="InterPro" id="IPR003593">
    <property type="entry name" value="AAA+_ATPase"/>
</dbReference>
<dbReference type="GO" id="GO:0016787">
    <property type="term" value="F:hydrolase activity"/>
    <property type="evidence" value="ECO:0007669"/>
    <property type="project" value="UniProtKB-KW"/>
</dbReference>
<keyword evidence="2" id="KW-0813">Transport</keyword>
<comment type="caution">
    <text evidence="8">The sequence shown here is derived from an EMBL/GenBank/DDBJ whole genome shotgun (WGS) entry which is preliminary data.</text>
</comment>
<keyword evidence="3" id="KW-1003">Cell membrane</keyword>
<dbReference type="PROSITE" id="PS50893">
    <property type="entry name" value="ABC_TRANSPORTER_2"/>
    <property type="match status" value="1"/>
</dbReference>
<dbReference type="Proteomes" id="UP000245702">
    <property type="component" value="Unassembled WGS sequence"/>
</dbReference>